<feature type="domain" description="MPN" evidence="6">
    <location>
        <begin position="28"/>
        <end position="157"/>
    </location>
</feature>
<dbReference type="InterPro" id="IPR051929">
    <property type="entry name" value="VirAsm_ModProt"/>
</dbReference>
<keyword evidence="4" id="KW-0862">Zinc</keyword>
<dbReference type="STRING" id="1048340.SAMN05444487_10966"/>
<organism evidence="7 8">
    <name type="scientific">Marininema mesophilum</name>
    <dbReference type="NCBI Taxonomy" id="1048340"/>
    <lineage>
        <taxon>Bacteria</taxon>
        <taxon>Bacillati</taxon>
        <taxon>Bacillota</taxon>
        <taxon>Bacilli</taxon>
        <taxon>Bacillales</taxon>
        <taxon>Thermoactinomycetaceae</taxon>
        <taxon>Marininema</taxon>
    </lineage>
</organism>
<dbReference type="CDD" id="cd08070">
    <property type="entry name" value="MPN_like"/>
    <property type="match status" value="1"/>
</dbReference>
<dbReference type="RefSeq" id="WP_091740065.1">
    <property type="nucleotide sequence ID" value="NZ_FNNQ01000009.1"/>
</dbReference>
<keyword evidence="1" id="KW-0645">Protease</keyword>
<accession>A0A1H2YHC5</accession>
<keyword evidence="3" id="KW-0378">Hydrolase</keyword>
<keyword evidence="7" id="KW-0647">Proteasome</keyword>
<protein>
    <submittedName>
        <fullName evidence="7">Proteasome lid subunit RPN8/RPN11, contains Jab1/MPN metalloenzyme (JAMM) motif</fullName>
    </submittedName>
</protein>
<dbReference type="SMART" id="SM00232">
    <property type="entry name" value="JAB_MPN"/>
    <property type="match status" value="1"/>
</dbReference>
<evidence type="ECO:0000256" key="4">
    <source>
        <dbReference type="ARBA" id="ARBA00022833"/>
    </source>
</evidence>
<dbReference type="SUPFAM" id="SSF102712">
    <property type="entry name" value="JAB1/MPN domain"/>
    <property type="match status" value="1"/>
</dbReference>
<keyword evidence="8" id="KW-1185">Reference proteome</keyword>
<name>A0A1H2YHC5_9BACL</name>
<dbReference type="EMBL" id="FNNQ01000009">
    <property type="protein sequence ID" value="SDX04208.1"/>
    <property type="molecule type" value="Genomic_DNA"/>
</dbReference>
<dbReference type="GO" id="GO:0008235">
    <property type="term" value="F:metalloexopeptidase activity"/>
    <property type="evidence" value="ECO:0007669"/>
    <property type="project" value="TreeGrafter"/>
</dbReference>
<evidence type="ECO:0000259" key="6">
    <source>
        <dbReference type="PROSITE" id="PS50249"/>
    </source>
</evidence>
<dbReference type="GO" id="GO:0000502">
    <property type="term" value="C:proteasome complex"/>
    <property type="evidence" value="ECO:0007669"/>
    <property type="project" value="UniProtKB-KW"/>
</dbReference>
<dbReference type="Proteomes" id="UP000198534">
    <property type="component" value="Unassembled WGS sequence"/>
</dbReference>
<dbReference type="PANTHER" id="PTHR34858:SF1">
    <property type="entry name" value="CYSO-CYSTEINE PEPTIDASE"/>
    <property type="match status" value="1"/>
</dbReference>
<keyword evidence="5" id="KW-0482">Metalloprotease</keyword>
<gene>
    <name evidence="7" type="ORF">SAMN05444487_10966</name>
</gene>
<sequence>MEYNGEMNKPTMNMSVHFPPITSVLDRITIKRGVVQALQEYCTQQLPQEGCGILAGMGPEISRFYPVVNQDESSQSYSFEPRSYIHALKEMRDSKLDWLGIVHSHPNTAAVPSSRDIQEWHHPELMCWILSIKEDPKLSAFLIRGGTFTPVSYQIVP</sequence>
<dbReference type="PROSITE" id="PS50249">
    <property type="entry name" value="MPN"/>
    <property type="match status" value="1"/>
</dbReference>
<dbReference type="Gene3D" id="3.40.140.10">
    <property type="entry name" value="Cytidine Deaminase, domain 2"/>
    <property type="match status" value="1"/>
</dbReference>
<dbReference type="InterPro" id="IPR037518">
    <property type="entry name" value="MPN"/>
</dbReference>
<reference evidence="7 8" key="1">
    <citation type="submission" date="2016-10" db="EMBL/GenBank/DDBJ databases">
        <authorList>
            <person name="de Groot N.N."/>
        </authorList>
    </citation>
    <scope>NUCLEOTIDE SEQUENCE [LARGE SCALE GENOMIC DNA]</scope>
    <source>
        <strain evidence="7 8">DSM 45610</strain>
    </source>
</reference>
<evidence type="ECO:0000256" key="3">
    <source>
        <dbReference type="ARBA" id="ARBA00022801"/>
    </source>
</evidence>
<evidence type="ECO:0000256" key="5">
    <source>
        <dbReference type="ARBA" id="ARBA00023049"/>
    </source>
</evidence>
<dbReference type="OrthoDB" id="9802958at2"/>
<evidence type="ECO:0000256" key="1">
    <source>
        <dbReference type="ARBA" id="ARBA00022670"/>
    </source>
</evidence>
<proteinExistence type="predicted"/>
<dbReference type="GO" id="GO:0006508">
    <property type="term" value="P:proteolysis"/>
    <property type="evidence" value="ECO:0007669"/>
    <property type="project" value="UniProtKB-KW"/>
</dbReference>
<dbReference type="InterPro" id="IPR028090">
    <property type="entry name" value="JAB_dom_prok"/>
</dbReference>
<dbReference type="InterPro" id="IPR000555">
    <property type="entry name" value="JAMM/MPN+_dom"/>
</dbReference>
<evidence type="ECO:0000313" key="7">
    <source>
        <dbReference type="EMBL" id="SDX04208.1"/>
    </source>
</evidence>
<evidence type="ECO:0000313" key="8">
    <source>
        <dbReference type="Proteomes" id="UP000198534"/>
    </source>
</evidence>
<dbReference type="GO" id="GO:0008270">
    <property type="term" value="F:zinc ion binding"/>
    <property type="evidence" value="ECO:0007669"/>
    <property type="project" value="TreeGrafter"/>
</dbReference>
<evidence type="ECO:0000256" key="2">
    <source>
        <dbReference type="ARBA" id="ARBA00022723"/>
    </source>
</evidence>
<keyword evidence="2" id="KW-0479">Metal-binding</keyword>
<dbReference type="AlphaFoldDB" id="A0A1H2YHC5"/>
<dbReference type="Pfam" id="PF14464">
    <property type="entry name" value="Prok-JAB"/>
    <property type="match status" value="1"/>
</dbReference>
<dbReference type="PANTHER" id="PTHR34858">
    <property type="entry name" value="CYSO-CYSTEINE PEPTIDASE"/>
    <property type="match status" value="1"/>
</dbReference>